<sequence length="226" mass="25999">MFEYLVLVWVGVSAACSQTQFNFSISKVQNKSGRLYAQLNFNLVGELPLDFYFDNTNITNINVDLKIASSKSAPSFPEYKLPIIANTTPRAPPAGYKLLPQLGYYKVIVDAKPWQDALEDCEKQGAHLLILNSENEAQQIIDLIVQQGSTERELWVGLHDQFQNRNYVTVFNESLRATGYIKWYPGDPWGNKDQNCISFRYESRLRYGLRDWGCSLLYQYICEQEL</sequence>
<dbReference type="InterPro" id="IPR050111">
    <property type="entry name" value="C-type_lectin/snaclec_domain"/>
</dbReference>
<feature type="chain" id="PRO_5042281195" description="C-type lectin domain-containing protein" evidence="1">
    <location>
        <begin position="18"/>
        <end position="226"/>
    </location>
</feature>
<evidence type="ECO:0000256" key="1">
    <source>
        <dbReference type="SAM" id="SignalP"/>
    </source>
</evidence>
<dbReference type="PANTHER" id="PTHR22803">
    <property type="entry name" value="MANNOSE, PHOSPHOLIPASE, LECTIN RECEPTOR RELATED"/>
    <property type="match status" value="1"/>
</dbReference>
<name>A0AAD7ZBY9_DIPPU</name>
<dbReference type="PROSITE" id="PS50041">
    <property type="entry name" value="C_TYPE_LECTIN_2"/>
    <property type="match status" value="1"/>
</dbReference>
<keyword evidence="1" id="KW-0732">Signal</keyword>
<proteinExistence type="predicted"/>
<dbReference type="Proteomes" id="UP001233999">
    <property type="component" value="Unassembled WGS sequence"/>
</dbReference>
<keyword evidence="4" id="KW-1185">Reference proteome</keyword>
<evidence type="ECO:0000313" key="3">
    <source>
        <dbReference type="EMBL" id="KAJ9577367.1"/>
    </source>
</evidence>
<evidence type="ECO:0000259" key="2">
    <source>
        <dbReference type="PROSITE" id="PS50041"/>
    </source>
</evidence>
<dbReference type="InterPro" id="IPR001304">
    <property type="entry name" value="C-type_lectin-like"/>
</dbReference>
<feature type="domain" description="C-type lectin" evidence="2">
    <location>
        <begin position="105"/>
        <end position="223"/>
    </location>
</feature>
<comment type="caution">
    <text evidence="3">The sequence shown here is derived from an EMBL/GenBank/DDBJ whole genome shotgun (WGS) entry which is preliminary data.</text>
</comment>
<dbReference type="Gene3D" id="3.10.100.10">
    <property type="entry name" value="Mannose-Binding Protein A, subunit A"/>
    <property type="match status" value="1"/>
</dbReference>
<dbReference type="SMART" id="SM00034">
    <property type="entry name" value="CLECT"/>
    <property type="match status" value="1"/>
</dbReference>
<feature type="signal peptide" evidence="1">
    <location>
        <begin position="1"/>
        <end position="17"/>
    </location>
</feature>
<dbReference type="InterPro" id="IPR016186">
    <property type="entry name" value="C-type_lectin-like/link_sf"/>
</dbReference>
<dbReference type="CDD" id="cd00037">
    <property type="entry name" value="CLECT"/>
    <property type="match status" value="1"/>
</dbReference>
<dbReference type="EMBL" id="JASPKZ010009364">
    <property type="protein sequence ID" value="KAJ9577367.1"/>
    <property type="molecule type" value="Genomic_DNA"/>
</dbReference>
<organism evidence="3 4">
    <name type="scientific">Diploptera punctata</name>
    <name type="common">Pacific beetle cockroach</name>
    <dbReference type="NCBI Taxonomy" id="6984"/>
    <lineage>
        <taxon>Eukaryota</taxon>
        <taxon>Metazoa</taxon>
        <taxon>Ecdysozoa</taxon>
        <taxon>Arthropoda</taxon>
        <taxon>Hexapoda</taxon>
        <taxon>Insecta</taxon>
        <taxon>Pterygota</taxon>
        <taxon>Neoptera</taxon>
        <taxon>Polyneoptera</taxon>
        <taxon>Dictyoptera</taxon>
        <taxon>Blattodea</taxon>
        <taxon>Blaberoidea</taxon>
        <taxon>Blaberidae</taxon>
        <taxon>Diplopterinae</taxon>
        <taxon>Diploptera</taxon>
    </lineage>
</organism>
<reference evidence="3" key="1">
    <citation type="journal article" date="2023" name="IScience">
        <title>Live-bearing cockroach genome reveals convergent evolutionary mechanisms linked to viviparity in insects and beyond.</title>
        <authorList>
            <person name="Fouks B."/>
            <person name="Harrison M.C."/>
            <person name="Mikhailova A.A."/>
            <person name="Marchal E."/>
            <person name="English S."/>
            <person name="Carruthers M."/>
            <person name="Jennings E.C."/>
            <person name="Chiamaka E.L."/>
            <person name="Frigard R.A."/>
            <person name="Pippel M."/>
            <person name="Attardo G.M."/>
            <person name="Benoit J.B."/>
            <person name="Bornberg-Bauer E."/>
            <person name="Tobe S.S."/>
        </authorList>
    </citation>
    <scope>NUCLEOTIDE SEQUENCE</scope>
    <source>
        <strain evidence="3">Stay&amp;Tobe</strain>
    </source>
</reference>
<protein>
    <recommendedName>
        <fullName evidence="2">C-type lectin domain-containing protein</fullName>
    </recommendedName>
</protein>
<dbReference type="InterPro" id="IPR016187">
    <property type="entry name" value="CTDL_fold"/>
</dbReference>
<reference evidence="3" key="2">
    <citation type="submission" date="2023-05" db="EMBL/GenBank/DDBJ databases">
        <authorList>
            <person name="Fouks B."/>
        </authorList>
    </citation>
    <scope>NUCLEOTIDE SEQUENCE</scope>
    <source>
        <strain evidence="3">Stay&amp;Tobe</strain>
        <tissue evidence="3">Testes</tissue>
    </source>
</reference>
<evidence type="ECO:0000313" key="4">
    <source>
        <dbReference type="Proteomes" id="UP001233999"/>
    </source>
</evidence>
<dbReference type="SUPFAM" id="SSF56436">
    <property type="entry name" value="C-type lectin-like"/>
    <property type="match status" value="1"/>
</dbReference>
<accession>A0AAD7ZBY9</accession>
<gene>
    <name evidence="3" type="ORF">L9F63_006047</name>
</gene>
<dbReference type="AlphaFoldDB" id="A0AAD7ZBY9"/>
<dbReference type="Pfam" id="PF00059">
    <property type="entry name" value="Lectin_C"/>
    <property type="match status" value="1"/>
</dbReference>